<feature type="transmembrane region" description="Helical" evidence="2">
    <location>
        <begin position="7"/>
        <end position="28"/>
    </location>
</feature>
<evidence type="ECO:0000256" key="2">
    <source>
        <dbReference type="SAM" id="Phobius"/>
    </source>
</evidence>
<dbReference type="Proteomes" id="UP000004884">
    <property type="component" value="Unassembled WGS sequence"/>
</dbReference>
<keyword evidence="2" id="KW-0812">Transmembrane</keyword>
<keyword evidence="2" id="KW-0472">Membrane</keyword>
<keyword evidence="2" id="KW-1133">Transmembrane helix</keyword>
<protein>
    <recommendedName>
        <fullName evidence="5">Cell surface protein</fullName>
    </recommendedName>
</protein>
<dbReference type="NCBIfam" id="TIGR03769">
    <property type="entry name" value="P_ac_wall_RPT"/>
    <property type="match status" value="1"/>
</dbReference>
<feature type="compositionally biased region" description="Acidic residues" evidence="1">
    <location>
        <begin position="261"/>
        <end position="279"/>
    </location>
</feature>
<feature type="compositionally biased region" description="Low complexity" evidence="1">
    <location>
        <begin position="236"/>
        <end position="260"/>
    </location>
</feature>
<comment type="caution">
    <text evidence="3">The sequence shown here is derived from an EMBL/GenBank/DDBJ whole genome shotgun (WGS) entry which is preliminary data.</text>
</comment>
<feature type="region of interest" description="Disordered" evidence="1">
    <location>
        <begin position="236"/>
        <end position="295"/>
    </location>
</feature>
<evidence type="ECO:0000313" key="3">
    <source>
        <dbReference type="EMBL" id="EIK80695.1"/>
    </source>
</evidence>
<gene>
    <name evidence="3" type="ORF">CGSMWGv1400E_04943</name>
</gene>
<dbReference type="InterPro" id="IPR022435">
    <property type="entry name" value="Surface-anchored_actinobac"/>
</dbReference>
<sequence>MTKNKHYIATAIIASICTAIMLLATALLPSPFMGSAKAATSNQPVMIQAGHADFGPTLSGGNWKIQIRDDTGDEPVWRDPENVVFKLGNSSIVPMPNDATYNFIGEKPGTKLYVIPQTQNSNVVWLGWNTQEGGVLNELDRGANLSLNGVSGPGKLHVYLENGNNAPQQLWDSTKGYPQNSWIEANAHTHVNWVFSKPGIYHVKLTFSGKLKNGRAVSDTRVLNFAVGEKTDPQAALSGAAGAASSGAHSQSDSSNASEGNDGENNEESDADNNDENAEGSESSNASARKHKKASSADDTVAIAQIVMIVFVILTIVIIAFIVFAVIKSKKAKQQAISQHGVNQQVPPMAPMQQPAQPQMVAPVQQMQPQYVQQPVQQPVQQQQYGVPQQPMYAQSNMPVQPVAPAQTYAQPYSQQYVQPQVNQTYANPNPQYVENQSSLSDLVNPTEETTILPNTDFNNLGQNNA</sequence>
<accession>I4LUQ5</accession>
<dbReference type="RefSeq" id="WP_004125202.1">
    <property type="nucleotide sequence ID" value="NZ_ADER01000021.1"/>
</dbReference>
<dbReference type="PATRIC" id="fig|698956.3.peg.962"/>
<feature type="transmembrane region" description="Helical" evidence="2">
    <location>
        <begin position="302"/>
        <end position="327"/>
    </location>
</feature>
<evidence type="ECO:0000256" key="1">
    <source>
        <dbReference type="SAM" id="MobiDB-lite"/>
    </source>
</evidence>
<dbReference type="EMBL" id="ADER01000021">
    <property type="protein sequence ID" value="EIK80695.1"/>
    <property type="molecule type" value="Genomic_DNA"/>
</dbReference>
<dbReference type="AlphaFoldDB" id="I4LUQ5"/>
<proteinExistence type="predicted"/>
<evidence type="ECO:0000313" key="4">
    <source>
        <dbReference type="Proteomes" id="UP000004884"/>
    </source>
</evidence>
<dbReference type="NCBIfam" id="NF038134">
    <property type="entry name" value="choice_anch_M"/>
    <property type="match status" value="1"/>
</dbReference>
<reference evidence="3 4" key="1">
    <citation type="journal article" date="2012" name="J. Bacteriol.">
        <title>Comparative Genomic Analyses of 17 Clinical Isolates of Gardnerella vaginalis Provide Evidence of Multiple Genetically Isolated Clades Consistent with Subspeciation into Genovars.</title>
        <authorList>
            <person name="Ahmed A."/>
            <person name="Earl J."/>
            <person name="Retchless A."/>
            <person name="Hillier S."/>
            <person name="Rabe L."/>
            <person name="Cherpes T."/>
            <person name="Powell E."/>
            <person name="Janto B."/>
            <person name="Eutsey R."/>
            <person name="Hiller N.L."/>
            <person name="Boissy R."/>
            <person name="Dahlgreen M."/>
            <person name="Hall B."/>
            <person name="Costerton J."/>
            <person name="Post J.C."/>
            <person name="Hu F."/>
            <person name="Ehrlich G."/>
        </authorList>
    </citation>
    <scope>NUCLEOTIDE SEQUENCE [LARGE SCALE GENOMIC DNA]</scope>
    <source>
        <strain evidence="3 4">1400E</strain>
    </source>
</reference>
<organism evidence="3 4">
    <name type="scientific">Gardnerella vaginalis 1400E</name>
    <dbReference type="NCBI Taxonomy" id="698956"/>
    <lineage>
        <taxon>Bacteria</taxon>
        <taxon>Bacillati</taxon>
        <taxon>Actinomycetota</taxon>
        <taxon>Actinomycetes</taxon>
        <taxon>Bifidobacteriales</taxon>
        <taxon>Bifidobacteriaceae</taxon>
        <taxon>Gardnerella</taxon>
    </lineage>
</organism>
<name>I4LUQ5_GARVA</name>
<evidence type="ECO:0008006" key="5">
    <source>
        <dbReference type="Google" id="ProtNLM"/>
    </source>
</evidence>